<protein>
    <submittedName>
        <fullName evidence="3">Uncharacterized protein</fullName>
    </submittedName>
</protein>
<comment type="caution">
    <text evidence="3">The sequence shown here is derived from an EMBL/GenBank/DDBJ whole genome shotgun (WGS) entry which is preliminary data.</text>
</comment>
<evidence type="ECO:0000313" key="4">
    <source>
        <dbReference type="Proteomes" id="UP000702544"/>
    </source>
</evidence>
<gene>
    <name evidence="3" type="ORF">GWO12_11220</name>
</gene>
<dbReference type="AlphaFoldDB" id="A0AAE5CCB7"/>
<keyword evidence="2" id="KW-0472">Membrane</keyword>
<evidence type="ECO:0000256" key="2">
    <source>
        <dbReference type="SAM" id="Phobius"/>
    </source>
</evidence>
<evidence type="ECO:0000313" key="3">
    <source>
        <dbReference type="EMBL" id="NIR75663.1"/>
    </source>
</evidence>
<evidence type="ECO:0000256" key="1">
    <source>
        <dbReference type="SAM" id="MobiDB-lite"/>
    </source>
</evidence>
<dbReference type="EMBL" id="JAACAK010000088">
    <property type="protein sequence ID" value="NIR75663.1"/>
    <property type="molecule type" value="Genomic_DNA"/>
</dbReference>
<sequence>MARFPGTHGSEQGFGIMSVLVALVMLSVLVVAVGASTITSVSMKTEAQTRATAGSIAATYLEELKTRDPLTLVSEDPVQVDEAGEPDPAGSFERSVNISTGPSPNTRLVEVVILYPRGGVSHGTLKLVTIVYEAFGG</sequence>
<name>A0AAE5CCB7_9BACT</name>
<reference evidence="3 4" key="1">
    <citation type="submission" date="2020-01" db="EMBL/GenBank/DDBJ databases">
        <title>Genomes assembled from Gulf of Kutch pelagic sediment metagenomes.</title>
        <authorList>
            <person name="Chandrashekar M."/>
            <person name="Mahajan M.S."/>
            <person name="Dave K.J."/>
            <person name="Vatsa P."/>
            <person name="Nathani N.M."/>
        </authorList>
    </citation>
    <scope>NUCLEOTIDE SEQUENCE [LARGE SCALE GENOMIC DNA]</scope>
    <source>
        <strain evidence="3">KS3-K002</strain>
    </source>
</reference>
<keyword evidence="2" id="KW-0812">Transmembrane</keyword>
<feature type="region of interest" description="Disordered" evidence="1">
    <location>
        <begin position="72"/>
        <end position="99"/>
    </location>
</feature>
<proteinExistence type="predicted"/>
<dbReference type="Proteomes" id="UP000702544">
    <property type="component" value="Unassembled WGS sequence"/>
</dbReference>
<accession>A0AAE5CCB7</accession>
<feature type="transmembrane region" description="Helical" evidence="2">
    <location>
        <begin position="12"/>
        <end position="35"/>
    </location>
</feature>
<keyword evidence="2" id="KW-1133">Transmembrane helix</keyword>
<organism evidence="3 4">
    <name type="scientific">Candidatus Kutchimonas denitrificans</name>
    <dbReference type="NCBI Taxonomy" id="3056748"/>
    <lineage>
        <taxon>Bacteria</taxon>
        <taxon>Pseudomonadati</taxon>
        <taxon>Gemmatimonadota</taxon>
        <taxon>Gemmatimonadia</taxon>
        <taxon>Candidatus Palauibacterales</taxon>
        <taxon>Candidatus Palauibacteraceae</taxon>
        <taxon>Candidatus Kutchimonas</taxon>
    </lineage>
</organism>